<sequence>MKYYKIIAFCSNRVTGHFKFKDIFQIYPLDTVDAPTSDFVKYYPFVLEFRLSDNGQIELDGELKEVSNIIGELTAEVNFQNRILKLLTAFSNYRFFIPPIEPQWFVHAEGLSKDEMDNQTSAAGLNIYFYPKLKEVVPFTEFTKVDYPQIDTGEHPQCFQHIDLSGKEEVTFSHYLSTALHNYFLLSDEQQAPVDSAIELINQGVALRATTKSLSFIAFVSSIETMVAHETKDVPLEKCAACGQDKYKVMAKFRDYLFEYVADGPDAKKTINEIYGLRSKIAHTGLLLFGDGKIDWTANAEGDKHYDLHLKSSMISRLSLMNLILMRGDKEKKAGGGTV</sequence>
<dbReference type="KEGG" id="cbae:COR50_01305"/>
<dbReference type="EMBL" id="CP023777">
    <property type="protein sequence ID" value="ATL45906.1"/>
    <property type="molecule type" value="Genomic_DNA"/>
</dbReference>
<evidence type="ECO:0000313" key="1">
    <source>
        <dbReference type="EMBL" id="ATL45906.1"/>
    </source>
</evidence>
<organism evidence="1 2">
    <name type="scientific">Chitinophaga caeni</name>
    <dbReference type="NCBI Taxonomy" id="2029983"/>
    <lineage>
        <taxon>Bacteria</taxon>
        <taxon>Pseudomonadati</taxon>
        <taxon>Bacteroidota</taxon>
        <taxon>Chitinophagia</taxon>
        <taxon>Chitinophagales</taxon>
        <taxon>Chitinophagaceae</taxon>
        <taxon>Chitinophaga</taxon>
    </lineage>
</organism>
<evidence type="ECO:0000313" key="2">
    <source>
        <dbReference type="Proteomes" id="UP000220133"/>
    </source>
</evidence>
<accession>A0A291QPP4</accession>
<dbReference type="AlphaFoldDB" id="A0A291QPP4"/>
<name>A0A291QPP4_9BACT</name>
<gene>
    <name evidence="1" type="ORF">COR50_01305</name>
</gene>
<dbReference type="OrthoDB" id="1451627at2"/>
<proteinExistence type="predicted"/>
<dbReference type="RefSeq" id="WP_098192296.1">
    <property type="nucleotide sequence ID" value="NZ_CP023777.1"/>
</dbReference>
<protein>
    <submittedName>
        <fullName evidence="1">Uncharacterized protein</fullName>
    </submittedName>
</protein>
<reference evidence="1 2" key="1">
    <citation type="submission" date="2017-10" db="EMBL/GenBank/DDBJ databases">
        <title>Paenichitinophaga pekingensis gen. nov., sp. nov., isolated from activated sludge.</title>
        <authorList>
            <person name="Jin D."/>
            <person name="Kong X."/>
            <person name="Deng Y."/>
            <person name="Bai Z."/>
        </authorList>
    </citation>
    <scope>NUCLEOTIDE SEQUENCE [LARGE SCALE GENOMIC DNA]</scope>
    <source>
        <strain evidence="1 2">13</strain>
    </source>
</reference>
<dbReference type="Proteomes" id="UP000220133">
    <property type="component" value="Chromosome"/>
</dbReference>
<keyword evidence="2" id="KW-1185">Reference proteome</keyword>